<keyword evidence="1" id="KW-1133">Transmembrane helix</keyword>
<protein>
    <submittedName>
        <fullName evidence="2">Uncharacterized protein</fullName>
    </submittedName>
</protein>
<organism evidence="2">
    <name type="scientific">Dissulfuribacter thermophilus</name>
    <dbReference type="NCBI Taxonomy" id="1156395"/>
    <lineage>
        <taxon>Bacteria</taxon>
        <taxon>Pseudomonadati</taxon>
        <taxon>Thermodesulfobacteriota</taxon>
        <taxon>Dissulfuribacteria</taxon>
        <taxon>Dissulfuribacterales</taxon>
        <taxon>Dissulfuribacteraceae</taxon>
        <taxon>Dissulfuribacter</taxon>
    </lineage>
</organism>
<sequence length="194" mass="22668">MILQLFVFLRNHLLGEQILFFYYCDNIALFLAIGFLTRNIQLIKGLISSGLILQVVYLLDLLSILFFDQELTGTTIYLFYYDTFLLIITLFMHFGTAFVALLFTVQEETRWTALLYALAYLAFLYFTTIAFTPKEMDMNCIFNACDVSWAYFEGFTRWWMVTAFLFLVIPTHLLQMGLQRLVAKVKAIRAVETE</sequence>
<evidence type="ECO:0000256" key="1">
    <source>
        <dbReference type="SAM" id="Phobius"/>
    </source>
</evidence>
<keyword evidence="1" id="KW-0812">Transmembrane</keyword>
<accession>A0A7V2SV43</accession>
<name>A0A7V2SV43_9BACT</name>
<feature type="transmembrane region" description="Helical" evidence="1">
    <location>
        <begin position="113"/>
        <end position="132"/>
    </location>
</feature>
<evidence type="ECO:0000313" key="2">
    <source>
        <dbReference type="EMBL" id="HFC46488.1"/>
    </source>
</evidence>
<dbReference type="Proteomes" id="UP000885797">
    <property type="component" value="Unassembled WGS sequence"/>
</dbReference>
<dbReference type="EMBL" id="DRND01000105">
    <property type="protein sequence ID" value="HFC46488.1"/>
    <property type="molecule type" value="Genomic_DNA"/>
</dbReference>
<feature type="transmembrane region" description="Helical" evidence="1">
    <location>
        <begin position="158"/>
        <end position="178"/>
    </location>
</feature>
<feature type="transmembrane region" description="Helical" evidence="1">
    <location>
        <begin position="49"/>
        <end position="67"/>
    </location>
</feature>
<keyword evidence="1" id="KW-0472">Membrane</keyword>
<dbReference type="AlphaFoldDB" id="A0A7V2SV43"/>
<proteinExistence type="predicted"/>
<comment type="caution">
    <text evidence="2">The sequence shown here is derived from an EMBL/GenBank/DDBJ whole genome shotgun (WGS) entry which is preliminary data.</text>
</comment>
<gene>
    <name evidence="2" type="ORF">ENJ63_01255</name>
</gene>
<feature type="transmembrane region" description="Helical" evidence="1">
    <location>
        <begin position="20"/>
        <end position="37"/>
    </location>
</feature>
<reference evidence="2" key="1">
    <citation type="journal article" date="2020" name="mSystems">
        <title>Genome- and Community-Level Interaction Insights into Carbon Utilization and Element Cycling Functions of Hydrothermarchaeota in Hydrothermal Sediment.</title>
        <authorList>
            <person name="Zhou Z."/>
            <person name="Liu Y."/>
            <person name="Xu W."/>
            <person name="Pan J."/>
            <person name="Luo Z.H."/>
            <person name="Li M."/>
        </authorList>
    </citation>
    <scope>NUCLEOTIDE SEQUENCE [LARGE SCALE GENOMIC DNA]</scope>
    <source>
        <strain evidence="2">HyVt-503</strain>
    </source>
</reference>
<feature type="transmembrane region" description="Helical" evidence="1">
    <location>
        <begin position="79"/>
        <end position="101"/>
    </location>
</feature>